<accession>A0A928VQE0</accession>
<dbReference type="InterPro" id="IPR036412">
    <property type="entry name" value="HAD-like_sf"/>
</dbReference>
<proteinExistence type="predicted"/>
<protein>
    <submittedName>
        <fullName evidence="1">HAD family hydrolase</fullName>
    </submittedName>
</protein>
<dbReference type="GO" id="GO:0016787">
    <property type="term" value="F:hydrolase activity"/>
    <property type="evidence" value="ECO:0007669"/>
    <property type="project" value="UniProtKB-KW"/>
</dbReference>
<organism evidence="1 2">
    <name type="scientific">Romeriopsis navalis LEGE 11480</name>
    <dbReference type="NCBI Taxonomy" id="2777977"/>
    <lineage>
        <taxon>Bacteria</taxon>
        <taxon>Bacillati</taxon>
        <taxon>Cyanobacteriota</taxon>
        <taxon>Cyanophyceae</taxon>
        <taxon>Leptolyngbyales</taxon>
        <taxon>Leptolyngbyaceae</taxon>
        <taxon>Romeriopsis</taxon>
        <taxon>Romeriopsis navalis</taxon>
    </lineage>
</organism>
<reference evidence="1" key="1">
    <citation type="submission" date="2020-10" db="EMBL/GenBank/DDBJ databases">
        <authorList>
            <person name="Castelo-Branco R."/>
            <person name="Eusebio N."/>
            <person name="Adriana R."/>
            <person name="Vieira A."/>
            <person name="Brugerolle De Fraissinette N."/>
            <person name="Rezende De Castro R."/>
            <person name="Schneider M.P."/>
            <person name="Vasconcelos V."/>
            <person name="Leao P.N."/>
        </authorList>
    </citation>
    <scope>NUCLEOTIDE SEQUENCE</scope>
    <source>
        <strain evidence="1">LEGE 11480</strain>
    </source>
</reference>
<evidence type="ECO:0000313" key="2">
    <source>
        <dbReference type="Proteomes" id="UP000625316"/>
    </source>
</evidence>
<dbReference type="Proteomes" id="UP000625316">
    <property type="component" value="Unassembled WGS sequence"/>
</dbReference>
<sequence>MSSQPELLALDFDGVLCDGLREYFQTAWQAHCELWIASSCPTPPDGITEAFYRLRPIVETGWEMPVIIHALRSGFSEAEILQDWANISIELLQQQQLSPQTVGAVVDQVRDQAIQHRLSNWLGQHRFYPGVIDRLQQVENFVIISTKEGRFIQQLLADAGIAIQPKQLFGKEQKRPKYEILRELKHQYQSIWFIEDRCKTLHKVMQQDDLNDVVLFLADWGYNLAEERDQANTSDRLHLIGLEQFAAPFEHWL</sequence>
<dbReference type="EMBL" id="JADEXQ010000041">
    <property type="protein sequence ID" value="MBE9030685.1"/>
    <property type="molecule type" value="Genomic_DNA"/>
</dbReference>
<evidence type="ECO:0000313" key="1">
    <source>
        <dbReference type="EMBL" id="MBE9030685.1"/>
    </source>
</evidence>
<comment type="caution">
    <text evidence="1">The sequence shown here is derived from an EMBL/GenBank/DDBJ whole genome shotgun (WGS) entry which is preliminary data.</text>
</comment>
<keyword evidence="1" id="KW-0378">Hydrolase</keyword>
<keyword evidence="2" id="KW-1185">Reference proteome</keyword>
<dbReference type="AlphaFoldDB" id="A0A928VQE0"/>
<dbReference type="SUPFAM" id="SSF56784">
    <property type="entry name" value="HAD-like"/>
    <property type="match status" value="1"/>
</dbReference>
<gene>
    <name evidence="1" type="ORF">IQ266_13185</name>
</gene>
<dbReference type="Pfam" id="PF00702">
    <property type="entry name" value="Hydrolase"/>
    <property type="match status" value="1"/>
</dbReference>
<name>A0A928VQE0_9CYAN</name>